<dbReference type="RefSeq" id="WP_201118360.1">
    <property type="nucleotide sequence ID" value="NZ_CP067993.1"/>
</dbReference>
<evidence type="ECO:0000313" key="1">
    <source>
        <dbReference type="EMBL" id="QQQ43430.1"/>
    </source>
</evidence>
<reference evidence="1 2" key="1">
    <citation type="submission" date="2021-01" db="EMBL/GenBank/DDBJ databases">
        <title>Genome Characterization of a novel Stenotrophomonas isolate with high keratinase activity.</title>
        <authorList>
            <person name="Cao Z.-J."/>
        </authorList>
    </citation>
    <scope>NUCLEOTIDE SEQUENCE [LARGE SCALE GENOMIC DNA]</scope>
    <source>
        <strain evidence="1 2">DHHJ</strain>
    </source>
</reference>
<dbReference type="AlphaFoldDB" id="A0ABD7C7H9"/>
<sequence>MDLQERLVGLLARQGGDHWKGIPPSTLEQAMRVSWRRGAGLPSSGRGEGVTVEGWSFWMHTEFRNGGYQTRLDTYVATPGSTCTFNADQFARRLKAIGMDGGPVRSTLLPETWYLGARNVEVAVRTYTSTTNGQRHQCVETISIGPREF</sequence>
<proteinExistence type="predicted"/>
<gene>
    <name evidence="1" type="ORF">JJL50_05120</name>
</gene>
<name>A0ABD7C7H9_STEMA</name>
<protein>
    <submittedName>
        <fullName evidence="1">Uncharacterized protein</fullName>
    </submittedName>
</protein>
<accession>A0ABD7C7H9</accession>
<dbReference type="Proteomes" id="UP000596095">
    <property type="component" value="Chromosome"/>
</dbReference>
<organism evidence="1 2">
    <name type="scientific">Stenotrophomonas maltophilia</name>
    <name type="common">Pseudomonas maltophilia</name>
    <name type="synonym">Xanthomonas maltophilia</name>
    <dbReference type="NCBI Taxonomy" id="40324"/>
    <lineage>
        <taxon>Bacteria</taxon>
        <taxon>Pseudomonadati</taxon>
        <taxon>Pseudomonadota</taxon>
        <taxon>Gammaproteobacteria</taxon>
        <taxon>Lysobacterales</taxon>
        <taxon>Lysobacteraceae</taxon>
        <taxon>Stenotrophomonas</taxon>
        <taxon>Stenotrophomonas maltophilia group</taxon>
    </lineage>
</organism>
<dbReference type="EMBL" id="CP067993">
    <property type="protein sequence ID" value="QQQ43430.1"/>
    <property type="molecule type" value="Genomic_DNA"/>
</dbReference>
<evidence type="ECO:0000313" key="2">
    <source>
        <dbReference type="Proteomes" id="UP000596095"/>
    </source>
</evidence>